<evidence type="ECO:0000256" key="2">
    <source>
        <dbReference type="ARBA" id="ARBA00001956"/>
    </source>
</evidence>
<evidence type="ECO:0000256" key="4">
    <source>
        <dbReference type="ARBA" id="ARBA00010398"/>
    </source>
</evidence>
<evidence type="ECO:0000256" key="1">
    <source>
        <dbReference type="ARBA" id="ARBA00001947"/>
    </source>
</evidence>
<organism evidence="18 19">
    <name type="scientific">Geodia barretti</name>
    <name type="common">Barrett's horny sponge</name>
    <dbReference type="NCBI Taxonomy" id="519541"/>
    <lineage>
        <taxon>Eukaryota</taxon>
        <taxon>Metazoa</taxon>
        <taxon>Porifera</taxon>
        <taxon>Demospongiae</taxon>
        <taxon>Heteroscleromorpha</taxon>
        <taxon>Tetractinellida</taxon>
        <taxon>Astrophorina</taxon>
        <taxon>Geodiidae</taxon>
        <taxon>Geodia</taxon>
    </lineage>
</organism>
<reference evidence="18" key="1">
    <citation type="submission" date="2023-03" db="EMBL/GenBank/DDBJ databases">
        <authorList>
            <person name="Steffen K."/>
            <person name="Cardenas P."/>
        </authorList>
    </citation>
    <scope>NUCLEOTIDE SEQUENCE</scope>
</reference>
<keyword evidence="6 16" id="KW-0489">Methyltransferase</keyword>
<dbReference type="AlphaFoldDB" id="A0AA35WJ88"/>
<keyword evidence="10" id="KW-0949">S-adenosyl-L-methionine</keyword>
<feature type="domain" description="Hcy-binding" evidence="17">
    <location>
        <begin position="15"/>
        <end position="335"/>
    </location>
</feature>
<dbReference type="GO" id="GO:0046872">
    <property type="term" value="F:metal ion binding"/>
    <property type="evidence" value="ECO:0007669"/>
    <property type="project" value="UniProtKB-KW"/>
</dbReference>
<evidence type="ECO:0000256" key="3">
    <source>
        <dbReference type="ARBA" id="ARBA00005178"/>
    </source>
</evidence>
<proteinExistence type="inferred from homology"/>
<keyword evidence="19" id="KW-1185">Reference proteome</keyword>
<dbReference type="EC" id="2.1.1.13" evidence="5"/>
<dbReference type="EMBL" id="CASHTH010001466">
    <property type="protein sequence ID" value="CAI8015777.1"/>
    <property type="molecule type" value="Genomic_DNA"/>
</dbReference>
<dbReference type="GO" id="GO:0050667">
    <property type="term" value="P:homocysteine metabolic process"/>
    <property type="evidence" value="ECO:0007669"/>
    <property type="project" value="TreeGrafter"/>
</dbReference>
<keyword evidence="11 16" id="KW-0479">Metal-binding</keyword>
<feature type="binding site" evidence="16">
    <location>
        <position position="320"/>
    </location>
    <ligand>
        <name>Zn(2+)</name>
        <dbReference type="ChEBI" id="CHEBI:29105"/>
    </ligand>
</feature>
<dbReference type="FunFam" id="3.20.20.330:FF:000001">
    <property type="entry name" value="Methionine synthase"/>
    <property type="match status" value="1"/>
</dbReference>
<evidence type="ECO:0000256" key="6">
    <source>
        <dbReference type="ARBA" id="ARBA00022603"/>
    </source>
</evidence>
<dbReference type="Gene3D" id="3.20.20.330">
    <property type="entry name" value="Homocysteine-binding-like domain"/>
    <property type="match status" value="1"/>
</dbReference>
<feature type="binding site" evidence="16">
    <location>
        <position position="321"/>
    </location>
    <ligand>
        <name>Zn(2+)</name>
        <dbReference type="ChEBI" id="CHEBI:29105"/>
    </ligand>
</feature>
<evidence type="ECO:0000256" key="8">
    <source>
        <dbReference type="ARBA" id="ARBA00022628"/>
    </source>
</evidence>
<gene>
    <name evidence="18" type="ORF">GBAR_LOCUS9742</name>
</gene>
<comment type="cofactor">
    <cofactor evidence="2">
        <name>methylcob(III)alamin</name>
        <dbReference type="ChEBI" id="CHEBI:28115"/>
    </cofactor>
</comment>
<dbReference type="GO" id="GO:0005829">
    <property type="term" value="C:cytosol"/>
    <property type="evidence" value="ECO:0007669"/>
    <property type="project" value="TreeGrafter"/>
</dbReference>
<evidence type="ECO:0000256" key="16">
    <source>
        <dbReference type="PROSITE-ProRule" id="PRU00333"/>
    </source>
</evidence>
<dbReference type="InterPro" id="IPR036589">
    <property type="entry name" value="HCY_dom_sf"/>
</dbReference>
<sequence length="355" mass="38725">MTNSTSHAPPIVDRTAEIERILKHRVMVLDGAWGVMIQTLQLPESEFRGEQFADHESDLRGCVDVLSLTRPDLIRSIQRQYLDAGADILTTNTFTATRFGLSEFGLENSVHDINREGARLARIIADEYTQRNPEKPRFVAGSIGPTNKTLSLSPAVDDPGYRDISFDEIVEAYSEAVRGLLDGGVDILLVETVFDTLNAKAALYAIEKVFDDIGARVPVMASFTAVDMSGRNLSGQTVEAFYASVSHIPLLSVGINCSLGSEQIRPFLAELADVSSHFVSCHPNAGLPNEFGEYDESPAYMAANLLEFAESGLANIVGSCCGSTPRTHSSYCGGRRRYHASQPALSNSKHNPEWP</sequence>
<keyword evidence="14" id="KW-0170">Cobalt</keyword>
<evidence type="ECO:0000256" key="12">
    <source>
        <dbReference type="ARBA" id="ARBA00022833"/>
    </source>
</evidence>
<dbReference type="GO" id="GO:0031419">
    <property type="term" value="F:cobalamin binding"/>
    <property type="evidence" value="ECO:0007669"/>
    <property type="project" value="UniProtKB-KW"/>
</dbReference>
<evidence type="ECO:0000256" key="10">
    <source>
        <dbReference type="ARBA" id="ARBA00022691"/>
    </source>
</evidence>
<dbReference type="PANTHER" id="PTHR45833">
    <property type="entry name" value="METHIONINE SYNTHASE"/>
    <property type="match status" value="1"/>
</dbReference>
<protein>
    <recommendedName>
        <fullName evidence="5">methionine synthase</fullName>
        <ecNumber evidence="5">2.1.1.13</ecNumber>
    </recommendedName>
    <alternativeName>
        <fullName evidence="15">5-methyltetrahydrofolate--homocysteine methyltransferase</fullName>
    </alternativeName>
</protein>
<dbReference type="GO" id="GO:0008705">
    <property type="term" value="F:methionine synthase activity"/>
    <property type="evidence" value="ECO:0007669"/>
    <property type="project" value="UniProtKB-EC"/>
</dbReference>
<evidence type="ECO:0000313" key="18">
    <source>
        <dbReference type="EMBL" id="CAI8015777.1"/>
    </source>
</evidence>
<evidence type="ECO:0000259" key="17">
    <source>
        <dbReference type="PROSITE" id="PS50970"/>
    </source>
</evidence>
<keyword evidence="12 16" id="KW-0862">Zinc</keyword>
<comment type="similarity">
    <text evidence="4">Belongs to the vitamin-B12 dependent methionine synthase family.</text>
</comment>
<dbReference type="Proteomes" id="UP001174909">
    <property type="component" value="Unassembled WGS sequence"/>
</dbReference>
<evidence type="ECO:0000256" key="5">
    <source>
        <dbReference type="ARBA" id="ARBA00012032"/>
    </source>
</evidence>
<evidence type="ECO:0000256" key="13">
    <source>
        <dbReference type="ARBA" id="ARBA00023167"/>
    </source>
</evidence>
<evidence type="ECO:0000256" key="15">
    <source>
        <dbReference type="ARBA" id="ARBA00031040"/>
    </source>
</evidence>
<name>A0AA35WJ88_GEOBA</name>
<keyword evidence="9 16" id="KW-0808">Transferase</keyword>
<comment type="cofactor">
    <cofactor evidence="1 16">
        <name>Zn(2+)</name>
        <dbReference type="ChEBI" id="CHEBI:29105"/>
    </cofactor>
</comment>
<dbReference type="InterPro" id="IPR050554">
    <property type="entry name" value="Met_Synthase/Corrinoid"/>
</dbReference>
<evidence type="ECO:0000256" key="11">
    <source>
        <dbReference type="ARBA" id="ARBA00022723"/>
    </source>
</evidence>
<feature type="binding site" evidence="16">
    <location>
        <position position="257"/>
    </location>
    <ligand>
        <name>Zn(2+)</name>
        <dbReference type="ChEBI" id="CHEBI:29105"/>
    </ligand>
</feature>
<accession>A0AA35WJ88</accession>
<evidence type="ECO:0000256" key="14">
    <source>
        <dbReference type="ARBA" id="ARBA00023285"/>
    </source>
</evidence>
<dbReference type="GO" id="GO:0032259">
    <property type="term" value="P:methylation"/>
    <property type="evidence" value="ECO:0007669"/>
    <property type="project" value="UniProtKB-KW"/>
</dbReference>
<dbReference type="InterPro" id="IPR003726">
    <property type="entry name" value="HCY_dom"/>
</dbReference>
<dbReference type="PROSITE" id="PS50970">
    <property type="entry name" value="HCY"/>
    <property type="match status" value="1"/>
</dbReference>
<dbReference type="PANTHER" id="PTHR45833:SF1">
    <property type="entry name" value="METHIONINE SYNTHASE"/>
    <property type="match status" value="1"/>
</dbReference>
<dbReference type="Pfam" id="PF02574">
    <property type="entry name" value="S-methyl_trans"/>
    <property type="match status" value="1"/>
</dbReference>
<evidence type="ECO:0000313" key="19">
    <source>
        <dbReference type="Proteomes" id="UP001174909"/>
    </source>
</evidence>
<keyword evidence="13" id="KW-0486">Methionine biosynthesis</keyword>
<comment type="pathway">
    <text evidence="3">Amino-acid biosynthesis; L-methionine biosynthesis via de novo pathway; L-methionine from L-homocysteine (MetH route): step 1/1.</text>
</comment>
<dbReference type="GO" id="GO:0046653">
    <property type="term" value="P:tetrahydrofolate metabolic process"/>
    <property type="evidence" value="ECO:0007669"/>
    <property type="project" value="TreeGrafter"/>
</dbReference>
<evidence type="ECO:0000256" key="7">
    <source>
        <dbReference type="ARBA" id="ARBA00022605"/>
    </source>
</evidence>
<keyword evidence="8" id="KW-0846">Cobalamin</keyword>
<comment type="caution">
    <text evidence="18">The sequence shown here is derived from an EMBL/GenBank/DDBJ whole genome shotgun (WGS) entry which is preliminary data.</text>
</comment>
<dbReference type="SUPFAM" id="SSF82282">
    <property type="entry name" value="Homocysteine S-methyltransferase"/>
    <property type="match status" value="1"/>
</dbReference>
<keyword evidence="7" id="KW-0028">Amino-acid biosynthesis</keyword>
<evidence type="ECO:0000256" key="9">
    <source>
        <dbReference type="ARBA" id="ARBA00022679"/>
    </source>
</evidence>